<dbReference type="EMBL" id="JACOFV010000017">
    <property type="protein sequence ID" value="MBC3863772.1"/>
    <property type="molecule type" value="Genomic_DNA"/>
</dbReference>
<organism evidence="2 3">
    <name type="scientific">Undibacterium jejuense</name>
    <dbReference type="NCBI Taxonomy" id="1344949"/>
    <lineage>
        <taxon>Bacteria</taxon>
        <taxon>Pseudomonadati</taxon>
        <taxon>Pseudomonadota</taxon>
        <taxon>Betaproteobacteria</taxon>
        <taxon>Burkholderiales</taxon>
        <taxon>Oxalobacteraceae</taxon>
        <taxon>Undibacterium</taxon>
    </lineage>
</organism>
<sequence length="153" mass="16795">MKTFNHIVISSILSITALAAQAQVKVTDPWVRATVAQQKATGAFMQLSSPQNTRLIEVHTNAAASAEVHQMEMVDNVMKMREVNALDLPANKTVELKPGGYHVMLMGLNAQAKVGDVIPLTLVFENKDKKRETVNVNAVVKPLTQTSMPEHQH</sequence>
<reference evidence="2" key="1">
    <citation type="submission" date="2020-08" db="EMBL/GenBank/DDBJ databases">
        <title>Novel species isolated from subtropical streams in China.</title>
        <authorList>
            <person name="Lu H."/>
        </authorList>
    </citation>
    <scope>NUCLEOTIDE SEQUENCE</scope>
    <source>
        <strain evidence="2">KACC 12607</strain>
    </source>
</reference>
<keyword evidence="1" id="KW-0732">Signal</keyword>
<keyword evidence="3" id="KW-1185">Reference proteome</keyword>
<feature type="signal peptide" evidence="1">
    <location>
        <begin position="1"/>
        <end position="22"/>
    </location>
</feature>
<dbReference type="SUPFAM" id="SSF110087">
    <property type="entry name" value="DR1885-like metal-binding protein"/>
    <property type="match status" value="1"/>
</dbReference>
<protein>
    <submittedName>
        <fullName evidence="2">Copper chaperone PCu(A)C</fullName>
    </submittedName>
</protein>
<dbReference type="RefSeq" id="WP_186913715.1">
    <property type="nucleotide sequence ID" value="NZ_JACOFV010000017.1"/>
</dbReference>
<feature type="chain" id="PRO_5036746563" evidence="1">
    <location>
        <begin position="23"/>
        <end position="153"/>
    </location>
</feature>
<dbReference type="InterPro" id="IPR058248">
    <property type="entry name" value="Lxx211020-like"/>
</dbReference>
<evidence type="ECO:0000313" key="3">
    <source>
        <dbReference type="Proteomes" id="UP000634011"/>
    </source>
</evidence>
<name>A0A923KJ57_9BURK</name>
<dbReference type="InterPro" id="IPR036182">
    <property type="entry name" value="PCuAC_sf"/>
</dbReference>
<accession>A0A923KJ57</accession>
<dbReference type="AlphaFoldDB" id="A0A923KJ57"/>
<comment type="caution">
    <text evidence="2">The sequence shown here is derived from an EMBL/GenBank/DDBJ whole genome shotgun (WGS) entry which is preliminary data.</text>
</comment>
<evidence type="ECO:0000313" key="2">
    <source>
        <dbReference type="EMBL" id="MBC3863772.1"/>
    </source>
</evidence>
<dbReference type="InterPro" id="IPR007410">
    <property type="entry name" value="LpqE-like"/>
</dbReference>
<dbReference type="PANTHER" id="PTHR36302:SF1">
    <property type="entry name" value="COPPER CHAPERONE PCU(A)C"/>
    <property type="match status" value="1"/>
</dbReference>
<dbReference type="Pfam" id="PF04314">
    <property type="entry name" value="PCuAC"/>
    <property type="match status" value="1"/>
</dbReference>
<evidence type="ECO:0000256" key="1">
    <source>
        <dbReference type="SAM" id="SignalP"/>
    </source>
</evidence>
<gene>
    <name evidence="2" type="ORF">H8K32_16830</name>
</gene>
<dbReference type="Proteomes" id="UP000634011">
    <property type="component" value="Unassembled WGS sequence"/>
</dbReference>
<dbReference type="Gene3D" id="2.60.40.1890">
    <property type="entry name" value="PCu(A)C copper chaperone"/>
    <property type="match status" value="1"/>
</dbReference>
<dbReference type="PANTHER" id="PTHR36302">
    <property type="entry name" value="BLR7088 PROTEIN"/>
    <property type="match status" value="1"/>
</dbReference>
<proteinExistence type="predicted"/>